<reference evidence="3 4" key="1">
    <citation type="submission" date="2017-07" db="EMBL/GenBank/DDBJ databases">
        <authorList>
            <person name="Sun Z.S."/>
            <person name="Albrecht U."/>
            <person name="Echele G."/>
            <person name="Lee C.C."/>
        </authorList>
    </citation>
    <scope>NUCLEOTIDE SEQUENCE [LARGE SCALE GENOMIC DNA]</scope>
    <source>
        <strain evidence="3 4">CGMCC 1.12672</strain>
    </source>
</reference>
<protein>
    <submittedName>
        <fullName evidence="3">Uncharacterized protein</fullName>
    </submittedName>
</protein>
<organism evidence="3 4">
    <name type="scientific">Sphingomonas guangdongensis</name>
    <dbReference type="NCBI Taxonomy" id="1141890"/>
    <lineage>
        <taxon>Bacteria</taxon>
        <taxon>Pseudomonadati</taxon>
        <taxon>Pseudomonadota</taxon>
        <taxon>Alphaproteobacteria</taxon>
        <taxon>Sphingomonadales</taxon>
        <taxon>Sphingomonadaceae</taxon>
        <taxon>Sphingomonas</taxon>
    </lineage>
</organism>
<keyword evidence="2" id="KW-0812">Transmembrane</keyword>
<gene>
    <name evidence="3" type="ORF">SAMN06297144_2753</name>
</gene>
<dbReference type="RefSeq" id="WP_097064597.1">
    <property type="nucleotide sequence ID" value="NZ_OBMI01000003.1"/>
</dbReference>
<sequence length="82" mass="8365">MSHQPPVPEGNQSPYPLHPGPTPHSELPPVVARTPKKRAEAGGPGSGLLIGLGVGLIAAGVGLAYLLADTGKANRKKRKKSA</sequence>
<dbReference type="EMBL" id="OBMI01000003">
    <property type="protein sequence ID" value="SOB87618.1"/>
    <property type="molecule type" value="Genomic_DNA"/>
</dbReference>
<feature type="region of interest" description="Disordered" evidence="1">
    <location>
        <begin position="1"/>
        <end position="44"/>
    </location>
</feature>
<accession>A0A285R1H7</accession>
<keyword evidence="2" id="KW-1133">Transmembrane helix</keyword>
<evidence type="ECO:0000313" key="3">
    <source>
        <dbReference type="EMBL" id="SOB87618.1"/>
    </source>
</evidence>
<keyword evidence="2" id="KW-0472">Membrane</keyword>
<keyword evidence="4" id="KW-1185">Reference proteome</keyword>
<name>A0A285R1H7_9SPHN</name>
<evidence type="ECO:0000256" key="2">
    <source>
        <dbReference type="SAM" id="Phobius"/>
    </source>
</evidence>
<dbReference type="Proteomes" id="UP000219494">
    <property type="component" value="Unassembled WGS sequence"/>
</dbReference>
<evidence type="ECO:0000256" key="1">
    <source>
        <dbReference type="SAM" id="MobiDB-lite"/>
    </source>
</evidence>
<evidence type="ECO:0000313" key="4">
    <source>
        <dbReference type="Proteomes" id="UP000219494"/>
    </source>
</evidence>
<proteinExistence type="predicted"/>
<dbReference type="AlphaFoldDB" id="A0A285R1H7"/>
<feature type="transmembrane region" description="Helical" evidence="2">
    <location>
        <begin position="48"/>
        <end position="68"/>
    </location>
</feature>